<evidence type="ECO:0000313" key="2">
    <source>
        <dbReference type="EMBL" id="KKS56365.1"/>
    </source>
</evidence>
<reference evidence="2 3" key="1">
    <citation type="journal article" date="2015" name="Nature">
        <title>rRNA introns, odd ribosomes, and small enigmatic genomes across a large radiation of phyla.</title>
        <authorList>
            <person name="Brown C.T."/>
            <person name="Hug L.A."/>
            <person name="Thomas B.C."/>
            <person name="Sharon I."/>
            <person name="Castelle C.J."/>
            <person name="Singh A."/>
            <person name="Wilkins M.J."/>
            <person name="Williams K.H."/>
            <person name="Banfield J.F."/>
        </authorList>
    </citation>
    <scope>NUCLEOTIDE SEQUENCE [LARGE SCALE GENOMIC DNA]</scope>
</reference>
<protein>
    <submittedName>
        <fullName evidence="2">Uncharacterized protein</fullName>
    </submittedName>
</protein>
<dbReference type="AlphaFoldDB" id="A0A0G1A5T4"/>
<feature type="transmembrane region" description="Helical" evidence="1">
    <location>
        <begin position="40"/>
        <end position="62"/>
    </location>
</feature>
<gene>
    <name evidence="2" type="ORF">UV20_C0014G0010</name>
</gene>
<dbReference type="Proteomes" id="UP000034837">
    <property type="component" value="Unassembled WGS sequence"/>
</dbReference>
<evidence type="ECO:0000256" key="1">
    <source>
        <dbReference type="SAM" id="Phobius"/>
    </source>
</evidence>
<name>A0A0G1A5T4_9BACT</name>
<proteinExistence type="predicted"/>
<keyword evidence="1" id="KW-0472">Membrane</keyword>
<comment type="caution">
    <text evidence="2">The sequence shown here is derived from an EMBL/GenBank/DDBJ whole genome shotgun (WGS) entry which is preliminary data.</text>
</comment>
<keyword evidence="1" id="KW-0812">Transmembrane</keyword>
<keyword evidence="1" id="KW-1133">Transmembrane helix</keyword>
<sequence>METLLSLYGVVGLVYGIYKVTQWGHGISPDLGENSSRVLSWFMLLVWVLPLAIILWPLIPLWERWEREEPVRILKGKIIDEWVQKRTDEQIGEYRQKKQKEQQGIDAEVERRFREFRDMLTSFGTRESRGNLMRAIREDSTGWTTRNKERIRNEIEEEKLHLPGWQKPDEHIENLDHLLMPASPQEQKRIDAEKRVDTLIDASEKKGTGNKKTALLLLNNNRAAVNEYIEETILSITGLGTVNGSMLNDKFFKSKEAIGTLHGSILARECFKIIIKKEKIELGNNIDDPRNYPPEYRELLDIVRSYVAMFLNILEMKNRIK</sequence>
<dbReference type="EMBL" id="LCDO01000014">
    <property type="protein sequence ID" value="KKS56365.1"/>
    <property type="molecule type" value="Genomic_DNA"/>
</dbReference>
<evidence type="ECO:0000313" key="3">
    <source>
        <dbReference type="Proteomes" id="UP000034837"/>
    </source>
</evidence>
<accession>A0A0G1A5T4</accession>
<organism evidence="2 3">
    <name type="scientific">Candidatus Magasanikbacteria bacterium GW2011_GWA2_42_32</name>
    <dbReference type="NCBI Taxonomy" id="1619039"/>
    <lineage>
        <taxon>Bacteria</taxon>
        <taxon>Candidatus Magasanikiibacteriota</taxon>
    </lineage>
</organism>